<evidence type="ECO:0000256" key="1">
    <source>
        <dbReference type="ARBA" id="ARBA00022448"/>
    </source>
</evidence>
<dbReference type="Proteomes" id="UP000297975">
    <property type="component" value="Unassembled WGS sequence"/>
</dbReference>
<keyword evidence="3 5" id="KW-0067">ATP-binding</keyword>
<dbReference type="CDD" id="cd03230">
    <property type="entry name" value="ABC_DR_subfamily_A"/>
    <property type="match status" value="1"/>
</dbReference>
<name>A0A4Y8IEG9_9BACI</name>
<dbReference type="InterPro" id="IPR027417">
    <property type="entry name" value="P-loop_NTPase"/>
</dbReference>
<keyword evidence="1" id="KW-0813">Transport</keyword>
<proteinExistence type="predicted"/>
<dbReference type="Pfam" id="PF00005">
    <property type="entry name" value="ABC_tran"/>
    <property type="match status" value="1"/>
</dbReference>
<dbReference type="PANTHER" id="PTHR42939">
    <property type="entry name" value="ABC TRANSPORTER ATP-BINDING PROTEIN ALBC-RELATED"/>
    <property type="match status" value="1"/>
</dbReference>
<protein>
    <submittedName>
        <fullName evidence="5">ABC transporter ATP-binding protein</fullName>
    </submittedName>
</protein>
<dbReference type="GO" id="GO:0016887">
    <property type="term" value="F:ATP hydrolysis activity"/>
    <property type="evidence" value="ECO:0007669"/>
    <property type="project" value="InterPro"/>
</dbReference>
<evidence type="ECO:0000259" key="4">
    <source>
        <dbReference type="PROSITE" id="PS50893"/>
    </source>
</evidence>
<accession>A0A4Y8IEG9</accession>
<dbReference type="Gene3D" id="3.40.50.300">
    <property type="entry name" value="P-loop containing nucleotide triphosphate hydrolases"/>
    <property type="match status" value="1"/>
</dbReference>
<comment type="caution">
    <text evidence="5">The sequence shown here is derived from an EMBL/GenBank/DDBJ whole genome shotgun (WGS) entry which is preliminary data.</text>
</comment>
<organism evidence="5 6">
    <name type="scientific">Filobacillus milosensis</name>
    <dbReference type="NCBI Taxonomy" id="94137"/>
    <lineage>
        <taxon>Bacteria</taxon>
        <taxon>Bacillati</taxon>
        <taxon>Bacillota</taxon>
        <taxon>Bacilli</taxon>
        <taxon>Bacillales</taxon>
        <taxon>Bacillaceae</taxon>
        <taxon>Filobacillus</taxon>
    </lineage>
</organism>
<dbReference type="AlphaFoldDB" id="A0A4Y8IEG9"/>
<dbReference type="SMART" id="SM00382">
    <property type="entry name" value="AAA"/>
    <property type="match status" value="1"/>
</dbReference>
<dbReference type="InterPro" id="IPR003593">
    <property type="entry name" value="AAA+_ATPase"/>
</dbReference>
<feature type="domain" description="ABC transporter" evidence="4">
    <location>
        <begin position="5"/>
        <end position="229"/>
    </location>
</feature>
<dbReference type="SUPFAM" id="SSF52540">
    <property type="entry name" value="P-loop containing nucleoside triphosphate hydrolases"/>
    <property type="match status" value="1"/>
</dbReference>
<dbReference type="RefSeq" id="WP_134340965.1">
    <property type="nucleotide sequence ID" value="NZ_SOPW01000016.1"/>
</dbReference>
<evidence type="ECO:0000256" key="2">
    <source>
        <dbReference type="ARBA" id="ARBA00022741"/>
    </source>
</evidence>
<dbReference type="PANTHER" id="PTHR42939:SF3">
    <property type="entry name" value="ABC TRANSPORTER ATP-BINDING COMPONENT"/>
    <property type="match status" value="1"/>
</dbReference>
<dbReference type="OrthoDB" id="2960217at2"/>
<sequence>MNSVIELNNVSKTIDEFELGPLNMAIEPGLITAVVGSNGAGKSTFIKMLMNLVKPNNGQIRMLSEDIQNNEHWKDQVAYLPQRFTGYDPYTGKQLKVLISNFYPTWDDHLFEEIVEAFDVNLSKKFSKLSQGMQQKLALSLTIARNTDIMILDEPTSDMDIPSKQKLMAILVEWMERGNRSLIFASHQTDEIRKLADTIAIIQDGQMLGHFEKEELSQAYTQYWITEPLPEEPLPGEKKRKNSRTIITDNEIELELQLSQHQLEWSHKEKLDIEEAITLMLTI</sequence>
<dbReference type="InterPro" id="IPR017871">
    <property type="entry name" value="ABC_transporter-like_CS"/>
</dbReference>
<reference evidence="5 6" key="1">
    <citation type="submission" date="2019-03" db="EMBL/GenBank/DDBJ databases">
        <authorList>
            <person name="He R.-H."/>
        </authorList>
    </citation>
    <scope>NUCLEOTIDE SEQUENCE [LARGE SCALE GENOMIC DNA]</scope>
    <source>
        <strain evidence="6">SH 714</strain>
    </source>
</reference>
<evidence type="ECO:0000256" key="3">
    <source>
        <dbReference type="ARBA" id="ARBA00022840"/>
    </source>
</evidence>
<dbReference type="InterPro" id="IPR003439">
    <property type="entry name" value="ABC_transporter-like_ATP-bd"/>
</dbReference>
<dbReference type="EMBL" id="SOPW01000016">
    <property type="protein sequence ID" value="TFB14600.1"/>
    <property type="molecule type" value="Genomic_DNA"/>
</dbReference>
<dbReference type="InterPro" id="IPR051782">
    <property type="entry name" value="ABC_Transporter_VariousFunc"/>
</dbReference>
<evidence type="ECO:0000313" key="6">
    <source>
        <dbReference type="Proteomes" id="UP000297975"/>
    </source>
</evidence>
<keyword evidence="2" id="KW-0547">Nucleotide-binding</keyword>
<dbReference type="PROSITE" id="PS50893">
    <property type="entry name" value="ABC_TRANSPORTER_2"/>
    <property type="match status" value="1"/>
</dbReference>
<keyword evidence="6" id="KW-1185">Reference proteome</keyword>
<dbReference type="PROSITE" id="PS00211">
    <property type="entry name" value="ABC_TRANSPORTER_1"/>
    <property type="match status" value="1"/>
</dbReference>
<dbReference type="GO" id="GO:0005524">
    <property type="term" value="F:ATP binding"/>
    <property type="evidence" value="ECO:0007669"/>
    <property type="project" value="UniProtKB-KW"/>
</dbReference>
<gene>
    <name evidence="5" type="ORF">E3U55_13295</name>
</gene>
<evidence type="ECO:0000313" key="5">
    <source>
        <dbReference type="EMBL" id="TFB14600.1"/>
    </source>
</evidence>